<dbReference type="Proteomes" id="UP000241769">
    <property type="component" value="Unassembled WGS sequence"/>
</dbReference>
<gene>
    <name evidence="2" type="ORF">PROFUN_08514</name>
</gene>
<comment type="caution">
    <text evidence="2">The sequence shown here is derived from an EMBL/GenBank/DDBJ whole genome shotgun (WGS) entry which is preliminary data.</text>
</comment>
<name>A0A2P6NJD7_9EUKA</name>
<sequence length="300" mass="34759">MDGYIVSERIVEDAVNTTIDLNLEDGTIHIKRGGSAPRLLYRMIDDNSDDKLRVLHPSLHLQSGLQHRMRCRVIRAIQMNKIWSTRQKEEALCIVDRIKLLESKSLGDTKEDLWFFLQKTCKFTVEYKDGTAHLFAFRYSVWKDNEECPSKLSCTLSKSPHIVEIADTELDLHFDTEVMKQLQSKCLNEGDVKWLLLHVFKCAHLIDHEMWKAVYEDNTIDVQQVEIGRTEELVDVLGHYLNDFAFSYEDEPSEALKVDSEPTALELYEEGIGMSDQRANEVQNGSQMKRKNNKRAKHEV</sequence>
<organism evidence="2 3">
    <name type="scientific">Planoprotostelium fungivorum</name>
    <dbReference type="NCBI Taxonomy" id="1890364"/>
    <lineage>
        <taxon>Eukaryota</taxon>
        <taxon>Amoebozoa</taxon>
        <taxon>Evosea</taxon>
        <taxon>Variosea</taxon>
        <taxon>Cavosteliida</taxon>
        <taxon>Cavosteliaceae</taxon>
        <taxon>Planoprotostelium</taxon>
    </lineage>
</organism>
<protein>
    <submittedName>
        <fullName evidence="2">Uncharacterized protein</fullName>
    </submittedName>
</protein>
<reference evidence="2 3" key="1">
    <citation type="journal article" date="2018" name="Genome Biol. Evol.">
        <title>Multiple Roots of Fruiting Body Formation in Amoebozoa.</title>
        <authorList>
            <person name="Hillmann F."/>
            <person name="Forbes G."/>
            <person name="Novohradska S."/>
            <person name="Ferling I."/>
            <person name="Riege K."/>
            <person name="Groth M."/>
            <person name="Westermann M."/>
            <person name="Marz M."/>
            <person name="Spaller T."/>
            <person name="Winckler T."/>
            <person name="Schaap P."/>
            <person name="Glockner G."/>
        </authorList>
    </citation>
    <scope>NUCLEOTIDE SEQUENCE [LARGE SCALE GENOMIC DNA]</scope>
    <source>
        <strain evidence="2 3">Jena</strain>
    </source>
</reference>
<proteinExistence type="predicted"/>
<dbReference type="EMBL" id="MDYQ01000070">
    <property type="protein sequence ID" value="PRP84052.1"/>
    <property type="molecule type" value="Genomic_DNA"/>
</dbReference>
<feature type="region of interest" description="Disordered" evidence="1">
    <location>
        <begin position="275"/>
        <end position="300"/>
    </location>
</feature>
<feature type="compositionally biased region" description="Basic residues" evidence="1">
    <location>
        <begin position="288"/>
        <end position="300"/>
    </location>
</feature>
<evidence type="ECO:0000256" key="1">
    <source>
        <dbReference type="SAM" id="MobiDB-lite"/>
    </source>
</evidence>
<dbReference type="AlphaFoldDB" id="A0A2P6NJD7"/>
<evidence type="ECO:0000313" key="2">
    <source>
        <dbReference type="EMBL" id="PRP84052.1"/>
    </source>
</evidence>
<accession>A0A2P6NJD7</accession>
<keyword evidence="3" id="KW-1185">Reference proteome</keyword>
<evidence type="ECO:0000313" key="3">
    <source>
        <dbReference type="Proteomes" id="UP000241769"/>
    </source>
</evidence>
<dbReference type="InParanoid" id="A0A2P6NJD7"/>